<accession>A0A7S3LG08</accession>
<sequence>MNLSLALPFLVAGAVHGFAPRIQQRPHHLATRTTALFNNGPVLGAGGMADTRDPDAMKHEDPRKSIAEAPSFEEYMKQRAGGGGAPAPAPAPAPPAAAPAYDYSSWGQPAAAVPAPAAAPAYDYSSWGQPAAAVPAPAAPAAPAYDYSSWGQPAAAVAGPAPAAPAPPAPAFVANAAPVAGGDPIATFKTSQQAVVDEIVRAIPDLERKPDFCWDAGQVGAAAATLEAFDAPGKANIAWLANLVVDSKLCSLTIFNGPLADVPHLLSRVAVVGDTLELSVDARPRAYGAYEMVDPQGNYPGPEELGRKAFEYSGARMDFFNKYGTDVVKELLNPAQFENATPLEALSDLEGVTAGPLALNVRMPVTDANIQAVARVRDTMAQLWLDWSLNAEQHRPGAPVNTQYVYDTKFRQNCFGALLPVYKKMFGPEDGAMVAVAESGPLDEAYVGGGS</sequence>
<evidence type="ECO:0000256" key="2">
    <source>
        <dbReference type="SAM" id="SignalP"/>
    </source>
</evidence>
<feature type="compositionally biased region" description="Pro residues" evidence="1">
    <location>
        <begin position="87"/>
        <end position="97"/>
    </location>
</feature>
<protein>
    <submittedName>
        <fullName evidence="3">Uncharacterized protein</fullName>
    </submittedName>
</protein>
<proteinExistence type="predicted"/>
<evidence type="ECO:0000313" key="3">
    <source>
        <dbReference type="EMBL" id="CAE0422131.1"/>
    </source>
</evidence>
<feature type="chain" id="PRO_5030800691" evidence="2">
    <location>
        <begin position="18"/>
        <end position="451"/>
    </location>
</feature>
<feature type="region of interest" description="Disordered" evidence="1">
    <location>
        <begin position="41"/>
        <end position="100"/>
    </location>
</feature>
<dbReference type="AlphaFoldDB" id="A0A7S3LG08"/>
<keyword evidence="2" id="KW-0732">Signal</keyword>
<gene>
    <name evidence="3" type="ORF">ACOF00016_LOCUS18720</name>
</gene>
<feature type="compositionally biased region" description="Basic and acidic residues" evidence="1">
    <location>
        <begin position="50"/>
        <end position="66"/>
    </location>
</feature>
<dbReference type="EMBL" id="HBIM01025200">
    <property type="protein sequence ID" value="CAE0422131.1"/>
    <property type="molecule type" value="Transcribed_RNA"/>
</dbReference>
<evidence type="ECO:0000256" key="1">
    <source>
        <dbReference type="SAM" id="MobiDB-lite"/>
    </source>
</evidence>
<reference evidence="3" key="1">
    <citation type="submission" date="2021-01" db="EMBL/GenBank/DDBJ databases">
        <authorList>
            <person name="Corre E."/>
            <person name="Pelletier E."/>
            <person name="Niang G."/>
            <person name="Scheremetjew M."/>
            <person name="Finn R."/>
            <person name="Kale V."/>
            <person name="Holt S."/>
            <person name="Cochrane G."/>
            <person name="Meng A."/>
            <person name="Brown T."/>
            <person name="Cohen L."/>
        </authorList>
    </citation>
    <scope>NUCLEOTIDE SEQUENCE</scope>
    <source>
        <strain evidence="3">CCMP127</strain>
    </source>
</reference>
<name>A0A7S3LG08_9STRA</name>
<feature type="signal peptide" evidence="2">
    <location>
        <begin position="1"/>
        <end position="17"/>
    </location>
</feature>
<organism evidence="3">
    <name type="scientific">Amphora coffeiformis</name>
    <dbReference type="NCBI Taxonomy" id="265554"/>
    <lineage>
        <taxon>Eukaryota</taxon>
        <taxon>Sar</taxon>
        <taxon>Stramenopiles</taxon>
        <taxon>Ochrophyta</taxon>
        <taxon>Bacillariophyta</taxon>
        <taxon>Bacillariophyceae</taxon>
        <taxon>Bacillariophycidae</taxon>
        <taxon>Thalassiophysales</taxon>
        <taxon>Catenulaceae</taxon>
        <taxon>Amphora</taxon>
    </lineage>
</organism>